<evidence type="ECO:0000256" key="1">
    <source>
        <dbReference type="SAM" id="MobiDB-lite"/>
    </source>
</evidence>
<evidence type="ECO:0000313" key="2">
    <source>
        <dbReference type="EMBL" id="MEN7551842.1"/>
    </source>
</evidence>
<proteinExistence type="predicted"/>
<reference evidence="2 3" key="1">
    <citation type="submission" date="2024-04" db="EMBL/GenBank/DDBJ databases">
        <title>Novel genus in family Flammeovirgaceae.</title>
        <authorList>
            <person name="Nguyen T.H."/>
            <person name="Vuong T.Q."/>
            <person name="Le H."/>
            <person name="Kim S.-G."/>
        </authorList>
    </citation>
    <scope>NUCLEOTIDE SEQUENCE [LARGE SCALE GENOMIC DNA]</scope>
    <source>
        <strain evidence="2 3">JCM 23209</strain>
    </source>
</reference>
<dbReference type="InterPro" id="IPR043766">
    <property type="entry name" value="BfmA-like"/>
</dbReference>
<comment type="caution">
    <text evidence="2">The sequence shown here is derived from an EMBL/GenBank/DDBJ whole genome shotgun (WGS) entry which is preliminary data.</text>
</comment>
<accession>A0AAW9SEQ1</accession>
<dbReference type="Pfam" id="PF18976">
    <property type="entry name" value="DUF5712"/>
    <property type="match status" value="1"/>
</dbReference>
<dbReference type="AlphaFoldDB" id="A0AAW9SEQ1"/>
<evidence type="ECO:0000313" key="3">
    <source>
        <dbReference type="Proteomes" id="UP001403385"/>
    </source>
</evidence>
<sequence>MHSKIIDPARHGSKVYDNRSTAAFAVTYLGHEQGDKLRFFNQEREAVTAEEVIQALDHNIKGLRKEEEKFHCLVLSPSQEELRHIGNEEAKLKQFTQAVMENYARNFQRKKLTEKDLLWFACIHHERTYSHRELQQMQAEEKEGLQPGDKKPGLQTHIHVLVSRRDRSMRHTLNPRGQKKTFPIKTWQMANGKTFQQLFDYHREVTASRLKAGPSWTEPDRIRHDKRIGQKVDQLNNWLPLPLQLSQERIREIGRQTEYSKSFFLNLYRLEKGARQGKLPENPYCYLESSHKKEQSHSKARSLSLEMAGVLRKLSAAFQGKDGYTEDLTPRKKRNKEIDPSYEL</sequence>
<dbReference type="RefSeq" id="WP_346824621.1">
    <property type="nucleotide sequence ID" value="NZ_JBDKWZ010000028.1"/>
</dbReference>
<gene>
    <name evidence="2" type="ORF">AAG747_28255</name>
</gene>
<dbReference type="EMBL" id="JBDKWZ010000028">
    <property type="protein sequence ID" value="MEN7551842.1"/>
    <property type="molecule type" value="Genomic_DNA"/>
</dbReference>
<name>A0AAW9SEQ1_9BACT</name>
<keyword evidence="3" id="KW-1185">Reference proteome</keyword>
<feature type="region of interest" description="Disordered" evidence="1">
    <location>
        <begin position="322"/>
        <end position="344"/>
    </location>
</feature>
<organism evidence="2 3">
    <name type="scientific">Rapidithrix thailandica</name>
    <dbReference type="NCBI Taxonomy" id="413964"/>
    <lineage>
        <taxon>Bacteria</taxon>
        <taxon>Pseudomonadati</taxon>
        <taxon>Bacteroidota</taxon>
        <taxon>Cytophagia</taxon>
        <taxon>Cytophagales</taxon>
        <taxon>Flammeovirgaceae</taxon>
        <taxon>Rapidithrix</taxon>
    </lineage>
</organism>
<dbReference type="Proteomes" id="UP001403385">
    <property type="component" value="Unassembled WGS sequence"/>
</dbReference>
<protein>
    <submittedName>
        <fullName evidence="2">DUF5712 family protein</fullName>
    </submittedName>
</protein>